<dbReference type="EMBL" id="JBHTHM010001633">
    <property type="protein sequence ID" value="MFD0786892.1"/>
    <property type="molecule type" value="Genomic_DNA"/>
</dbReference>
<name>A0ABW3A7E0_9ACTN</name>
<feature type="compositionally biased region" description="Basic and acidic residues" evidence="1">
    <location>
        <begin position="36"/>
        <end position="48"/>
    </location>
</feature>
<proteinExistence type="predicted"/>
<feature type="non-terminal residue" evidence="2">
    <location>
        <position position="1"/>
    </location>
</feature>
<organism evidence="2 3">
    <name type="scientific">Micromonospora azadirachtae</name>
    <dbReference type="NCBI Taxonomy" id="1970735"/>
    <lineage>
        <taxon>Bacteria</taxon>
        <taxon>Bacillati</taxon>
        <taxon>Actinomycetota</taxon>
        <taxon>Actinomycetes</taxon>
        <taxon>Micromonosporales</taxon>
        <taxon>Micromonosporaceae</taxon>
        <taxon>Micromonospora</taxon>
    </lineage>
</organism>
<feature type="region of interest" description="Disordered" evidence="1">
    <location>
        <begin position="28"/>
        <end position="48"/>
    </location>
</feature>
<protein>
    <submittedName>
        <fullName evidence="2">Molecular chaperone DnaJ</fullName>
    </submittedName>
</protein>
<evidence type="ECO:0000256" key="1">
    <source>
        <dbReference type="SAM" id="MobiDB-lite"/>
    </source>
</evidence>
<evidence type="ECO:0000313" key="3">
    <source>
        <dbReference type="Proteomes" id="UP001597053"/>
    </source>
</evidence>
<gene>
    <name evidence="2" type="ORF">ACFQZ8_23585</name>
</gene>
<accession>A0ABW3A7E0</accession>
<dbReference type="Proteomes" id="UP001597053">
    <property type="component" value="Unassembled WGS sequence"/>
</dbReference>
<comment type="caution">
    <text evidence="2">The sequence shown here is derived from an EMBL/GenBank/DDBJ whole genome shotgun (WGS) entry which is preliminary data.</text>
</comment>
<evidence type="ECO:0000313" key="2">
    <source>
        <dbReference type="EMBL" id="MFD0786892.1"/>
    </source>
</evidence>
<keyword evidence="3" id="KW-1185">Reference proteome</keyword>
<reference evidence="3" key="1">
    <citation type="journal article" date="2019" name="Int. J. Syst. Evol. Microbiol.">
        <title>The Global Catalogue of Microorganisms (GCM) 10K type strain sequencing project: providing services to taxonomists for standard genome sequencing and annotation.</title>
        <authorList>
            <consortium name="The Broad Institute Genomics Platform"/>
            <consortium name="The Broad Institute Genome Sequencing Center for Infectious Disease"/>
            <person name="Wu L."/>
            <person name="Ma J."/>
        </authorList>
    </citation>
    <scope>NUCLEOTIDE SEQUENCE [LARGE SCALE GENOMIC DNA]</scope>
    <source>
        <strain evidence="3">JCM 32148</strain>
    </source>
</reference>
<sequence>QAGDLLVTLDVVVPARLSDEARAALETFAEQTPPASREHLDARVRRVS</sequence>